<name>I4VV06_9GAMM</name>
<proteinExistence type="predicted"/>
<dbReference type="AlphaFoldDB" id="I4VV06"/>
<sequence>MIGFGCMHRDRSESLHSTHRVQHFSDKRALCFVASAVHEYMQICCLRLRISGKCSQGSLGVRGAVEREICDWRVVCGHCLQTEHVNVAVQDGRAAWVLADRLWPMQREQLESLSA</sequence>
<protein>
    <submittedName>
        <fullName evidence="1">Uncharacterized protein</fullName>
    </submittedName>
</protein>
<dbReference type="Proteomes" id="UP000003226">
    <property type="component" value="Unassembled WGS sequence"/>
</dbReference>
<dbReference type="STRING" id="1163407.UU7_14425"/>
<dbReference type="EMBL" id="AJXT01000046">
    <property type="protein sequence ID" value="EIL91047.1"/>
    <property type="molecule type" value="Genomic_DNA"/>
</dbReference>
<evidence type="ECO:0000313" key="2">
    <source>
        <dbReference type="Proteomes" id="UP000003226"/>
    </source>
</evidence>
<organism evidence="1 2">
    <name type="scientific">Rhodanobacter spathiphylli B39</name>
    <dbReference type="NCBI Taxonomy" id="1163407"/>
    <lineage>
        <taxon>Bacteria</taxon>
        <taxon>Pseudomonadati</taxon>
        <taxon>Pseudomonadota</taxon>
        <taxon>Gammaproteobacteria</taxon>
        <taxon>Lysobacterales</taxon>
        <taxon>Rhodanobacteraceae</taxon>
        <taxon>Rhodanobacter</taxon>
    </lineage>
</organism>
<gene>
    <name evidence="1" type="ORF">UU7_14425</name>
</gene>
<comment type="caution">
    <text evidence="1">The sequence shown here is derived from an EMBL/GenBank/DDBJ whole genome shotgun (WGS) entry which is preliminary data.</text>
</comment>
<evidence type="ECO:0000313" key="1">
    <source>
        <dbReference type="EMBL" id="EIL91047.1"/>
    </source>
</evidence>
<reference evidence="1 2" key="1">
    <citation type="journal article" date="2012" name="J. Bacteriol.">
        <title>Genome sequences for six rhodanobacter strains, isolated from soils and the terrestrial subsurface, with variable denitrification capabilities.</title>
        <authorList>
            <person name="Kostka J.E."/>
            <person name="Green S.J."/>
            <person name="Rishishwar L."/>
            <person name="Prakash O."/>
            <person name="Katz L.S."/>
            <person name="Marino-Ramirez L."/>
            <person name="Jordan I.K."/>
            <person name="Munk C."/>
            <person name="Ivanova N."/>
            <person name="Mikhailova N."/>
            <person name="Watson D.B."/>
            <person name="Brown S.D."/>
            <person name="Palumbo A.V."/>
            <person name="Brooks S.C."/>
        </authorList>
    </citation>
    <scope>NUCLEOTIDE SEQUENCE [LARGE SCALE GENOMIC DNA]</scope>
    <source>
        <strain evidence="1 2">B39</strain>
    </source>
</reference>
<accession>I4VV06</accession>
<keyword evidence="2" id="KW-1185">Reference proteome</keyword>